<reference evidence="3 4" key="1">
    <citation type="submission" date="2022-02" db="EMBL/GenBank/DDBJ databases">
        <title>Chromosome-level reference genomes for two strains of Caenorhabditis briggsae: an improved platform for comparative genomics.</title>
        <authorList>
            <person name="Stevens L."/>
            <person name="Andersen E.C."/>
        </authorList>
    </citation>
    <scope>NUCLEOTIDE SEQUENCE [LARGE SCALE GENOMIC DNA]</scope>
    <source>
        <strain evidence="3">QX1410_ONT</strain>
        <tissue evidence="3">Whole-organism</tissue>
    </source>
</reference>
<dbReference type="InterPro" id="IPR003366">
    <property type="entry name" value="CUB-like_dom"/>
</dbReference>
<dbReference type="AlphaFoldDB" id="A0AAE9A5L8"/>
<dbReference type="Pfam" id="PF02408">
    <property type="entry name" value="CUB_2"/>
    <property type="match status" value="1"/>
</dbReference>
<evidence type="ECO:0000256" key="1">
    <source>
        <dbReference type="SAM" id="SignalP"/>
    </source>
</evidence>
<organism evidence="3 4">
    <name type="scientific">Caenorhabditis briggsae</name>
    <dbReference type="NCBI Taxonomy" id="6238"/>
    <lineage>
        <taxon>Eukaryota</taxon>
        <taxon>Metazoa</taxon>
        <taxon>Ecdysozoa</taxon>
        <taxon>Nematoda</taxon>
        <taxon>Chromadorea</taxon>
        <taxon>Rhabditida</taxon>
        <taxon>Rhabditina</taxon>
        <taxon>Rhabditomorpha</taxon>
        <taxon>Rhabditoidea</taxon>
        <taxon>Rhabditidae</taxon>
        <taxon>Peloderinae</taxon>
        <taxon>Caenorhabditis</taxon>
    </lineage>
</organism>
<dbReference type="Proteomes" id="UP000827892">
    <property type="component" value="Chromosome V"/>
</dbReference>
<sequence>MGKLMFPFLCLLSFTSIAFALDCTQIPPSEIFDSNTVNIPKKDGSLQTLPGNFNCVYNISTPTPTSSHGLYAIVTITNGLQGVNDYILVTKITGSQRKIVSAGNKVETYKVIPGSQLSVQVITKSVVMNSQFAISVQYHSAVIGPSVQMKTGSEMNFLDVKTINQGPFTSLTYVSKEHIVLTLATEALDISILDNCYFIDGTFDNQRKIYEVDDFFYNDDDGFTTISHHLTVVSFQESLIQIVLNPVSEVKQFSNFYSMPIVKTVSSFETVFNEAIQLVNFDSVGIVMDGFHIITKPCNAKVVAGPPNNSSKTILDLSTNPSKAQTFNAKDLTISTPMPASHGLYAIVTVTNRLKGVNDYILVRKITGSERKIVSAGNKVETYKVIPGSQLSVQVITKSGVMNSQFAISVQYHSAVIGPSVQMKTGSEMNFLDVKTINQGPFTSLTYVSKEHIVLTLATEALDISILDNCYFIDGTFDNQRKIYEVDDFFYDNGSKFTTISHHLTVVSFQESLIQVLNPITEVQPFINFLSVPMVKTETPFDTGFNEAIYSTCKF</sequence>
<proteinExistence type="predicted"/>
<evidence type="ECO:0000313" key="3">
    <source>
        <dbReference type="EMBL" id="ULT87530.1"/>
    </source>
</evidence>
<dbReference type="PANTHER" id="PTHR21447">
    <property type="entry name" value="RING-TYPE DOMAIN-CONTAINING PROTEIN-RELATED"/>
    <property type="match status" value="1"/>
</dbReference>
<feature type="chain" id="PRO_5042107309" description="CUB-like domain-containing protein" evidence="1">
    <location>
        <begin position="21"/>
        <end position="555"/>
    </location>
</feature>
<accession>A0AAE9A5L8</accession>
<name>A0AAE9A5L8_CAEBR</name>
<keyword evidence="1" id="KW-0732">Signal</keyword>
<dbReference type="EMBL" id="CP090895">
    <property type="protein sequence ID" value="ULT87530.1"/>
    <property type="molecule type" value="Genomic_DNA"/>
</dbReference>
<protein>
    <recommendedName>
        <fullName evidence="2">CUB-like domain-containing protein</fullName>
    </recommendedName>
</protein>
<gene>
    <name evidence="3" type="ORF">L3Y34_006992</name>
</gene>
<feature type="signal peptide" evidence="1">
    <location>
        <begin position="1"/>
        <end position="20"/>
    </location>
</feature>
<dbReference type="PANTHER" id="PTHR21447:SF4">
    <property type="entry name" value="CUB-LIKE DOMAIN-CONTAINING PROTEIN"/>
    <property type="match status" value="1"/>
</dbReference>
<evidence type="ECO:0000259" key="2">
    <source>
        <dbReference type="Pfam" id="PF02408"/>
    </source>
</evidence>
<feature type="domain" description="CUB-like" evidence="2">
    <location>
        <begin position="20"/>
        <end position="139"/>
    </location>
</feature>
<evidence type="ECO:0000313" key="4">
    <source>
        <dbReference type="Proteomes" id="UP000827892"/>
    </source>
</evidence>